<dbReference type="GO" id="GO:0060298">
    <property type="term" value="P:positive regulation of sarcomere organization"/>
    <property type="evidence" value="ECO:0007669"/>
    <property type="project" value="UniProtKB-ARBA"/>
</dbReference>
<feature type="domain" description="Ig-like" evidence="8">
    <location>
        <begin position="1666"/>
        <end position="1753"/>
    </location>
</feature>
<feature type="domain" description="Ig-like" evidence="8">
    <location>
        <begin position="1017"/>
        <end position="1113"/>
    </location>
</feature>
<dbReference type="Proteomes" id="UP000659654">
    <property type="component" value="Unassembled WGS sequence"/>
</dbReference>
<evidence type="ECO:0000256" key="7">
    <source>
        <dbReference type="SAM" id="MobiDB-lite"/>
    </source>
</evidence>
<dbReference type="InterPro" id="IPR013098">
    <property type="entry name" value="Ig_I-set"/>
</dbReference>
<feature type="domain" description="Ig-like" evidence="8">
    <location>
        <begin position="1562"/>
        <end position="1652"/>
    </location>
</feature>
<dbReference type="PANTHER" id="PTHR13817">
    <property type="entry name" value="TITIN"/>
    <property type="match status" value="1"/>
</dbReference>
<feature type="compositionally biased region" description="Basic residues" evidence="7">
    <location>
        <begin position="134"/>
        <end position="145"/>
    </location>
</feature>
<proteinExistence type="inferred from homology"/>
<sequence length="1885" mass="209102">MTVNNVFSERQISLVTPLEDIAVPEGADAIFTCTFEQCPPNSFIFWSKDGQRFSTVGNKKYISNLEDGVATLNITSVQSDDSGLYKCEVEDKENKCWSEAALTVTKQTNQPELSDIKIGEDAQKDSKQTSPKGTKPKKVLKKKSAKPAQSERDGQVDSESSKESPEESEKEDQQAKLDQNEKSEQKVKHAAKILEDLENVEVNSEEELVLKVATTPEEWTEVKWLHNGVRIRNTDKYSLEERKDTLALKIKNCSHEDKGEWRLIIKTGTSSLETSCFVDVNVEENTPPSFTTELEDQSYVSGCMVMLKTIVRGKPTPKITWYKDSEKLSNSGDYRIVDNINSHMLTILETTTSNAGEYECVAKNVNGKAVTKSKITITDKKAIKENEDETQAPIVRLPLLPVRELPEASEINLVCTVTGIPPPKIEWFKDDELVTFANFKYDNGIATLNIPEAKLSHSGIYTCVAKNRFGTVRSSGVLYIQPKPNDAQRAPKFEELLYNSTIEKGRELSLVCKASGKPQPTITWFKDGLKIIANHRLVQYTDRRGVVRLNIINVNDGDAGEYSCEAENGYGRDFTHCSVKVVTDKEVSEKPAITSQAPKLTRSLVDSNVHEGNRIIFECEFDSAETPKVQWYHNKELIEDEKALRTYFDGRLAILKVFEASQSHAGVYECIASNKYGEVKSTAKLNVERTNGSEEYPPNMPEFDVPIKDTTVMEGEDALFTCKVKGALNPTVQWLFNGSAVVESMLISASSNDETHSLTIKNVTVANAGVYTAIAKNIYGDIHSSAELKVTKDETESLVAPTFLHPLHDKTAIFGENVSLKCSIDAVPTPSVIWEKDGKVVQASKRLKLVQANNVYALKLYDVTMSDAGNYMITITNPKGSATSECALMIATESGADSHLVAGESDTNKPEFIVRPPEEASVSEGTPIELHARVNAYPTATVKWLKDGKEIARTNRSYHTRVSGDGEYVLLIECAILKTAGLFSCLAVNKHGQVQSDTRLKVKKRTSFKSTGNEQSPIFTAELKETAVKIGMSASFNCQVTGNPEPTVSWIFIDNHGNKQILESGKNGWKSVKNGGIYEIRTDAAVKTQEGTYQCTARNKEGSSVTSAKLIVSDGEGEIGAPRIIEPLKDINVAVGGKSCFRIQIVGTPQSIEWSHSGKKIAEDHRRQIRQPKPFFYELLIYPTKVSDVGSYSVKVTSSHGEVYSEAILNVMPGLNPPSPQPMKSPLKSPLSPLFQLMSEREEMKEPRLNVKRKGAAPDFVVGLQDIEVAAGDVAAVAGKLQPRKRRHKLFEKRNQDDPKALTGSLVARLSNENEEQTDYTPQHQRPNTTLAEIGKTIALRNKEPCAPKFFVKPKPKTEIEEAKSLRLKAAISGNPIPDVRWDKNGVILETGNKFSIYNDGDLYFLEVHQLSSFDQGFYNCTATNHNGLATFTTQLIVIPSDESPVSDLKKRLKKQPVPVSFIEVLPGRQKANVGEEFTMECSVAGYPAPSITWQRNGTTLVPQRNKCQMFFDGESATIRFVSLSPTDEGTIVCVAENPSGKIQTQTYLEVTRPDDLNTNVPKFRETKASYQKVVDGTPLTIETALLQGVDPITFKWLHENVTLEDGHGFKYGRNKEKITLTIADPFPEDSGEYLCVAENAHGLATRKVQVTIRDTIKSPLVQKHPVLNALTPVIHGTPGSSVELVAESSGSEAVISWYHKEKQLLASEKHEMFNVTNKHTMRLHELEKYDEGIYKLLAMNNVGLAEAEFIVNLQDNVKSRAGKSPNFTRKLPSSISCSIGDTATVSCEFEGDPIPKVCWFKGSKLLQQKDNLYIETTPTSTQLSVYLEDKSSQGEYLCTLRNPFGEDLSSFKIILNFLHMCVVRTMYTNGNLYVQKNILNPCLA</sequence>
<feature type="domain" description="Ig-like" evidence="8">
    <location>
        <begin position="598"/>
        <end position="686"/>
    </location>
</feature>
<evidence type="ECO:0000256" key="5">
    <source>
        <dbReference type="ARBA" id="ARBA00023157"/>
    </source>
</evidence>
<dbReference type="GO" id="GO:0031672">
    <property type="term" value="C:A band"/>
    <property type="evidence" value="ECO:0007669"/>
    <property type="project" value="UniProtKB-ARBA"/>
</dbReference>
<evidence type="ECO:0000256" key="2">
    <source>
        <dbReference type="ARBA" id="ARBA00006692"/>
    </source>
</evidence>
<dbReference type="InterPro" id="IPR050964">
    <property type="entry name" value="Striated_Muscle_Regulatory"/>
</dbReference>
<keyword evidence="4" id="KW-0677">Repeat</keyword>
<feature type="domain" description="Ig-like" evidence="8">
    <location>
        <begin position="1766"/>
        <end position="1850"/>
    </location>
</feature>
<dbReference type="GO" id="GO:0045989">
    <property type="term" value="P:positive regulation of striated muscle contraction"/>
    <property type="evidence" value="ECO:0007669"/>
    <property type="project" value="UniProtKB-ARBA"/>
</dbReference>
<feature type="domain" description="Ig-like" evidence="8">
    <location>
        <begin position="10"/>
        <end position="103"/>
    </location>
</feature>
<dbReference type="InterPro" id="IPR013783">
    <property type="entry name" value="Ig-like_fold"/>
</dbReference>
<keyword evidence="3" id="KW-0963">Cytoplasm</keyword>
<dbReference type="SMART" id="SM00408">
    <property type="entry name" value="IGc2"/>
    <property type="match status" value="14"/>
</dbReference>
<dbReference type="OrthoDB" id="2152335at2759"/>
<dbReference type="EMBL" id="CAJFDI010000005">
    <property type="protein sequence ID" value="CAD5231988.1"/>
    <property type="molecule type" value="Genomic_DNA"/>
</dbReference>
<feature type="domain" description="Ig-like" evidence="8">
    <location>
        <begin position="801"/>
        <end position="889"/>
    </location>
</feature>
<organism evidence="9 10">
    <name type="scientific">Bursaphelenchus xylophilus</name>
    <name type="common">Pinewood nematode worm</name>
    <name type="synonym">Aphelenchoides xylophilus</name>
    <dbReference type="NCBI Taxonomy" id="6326"/>
    <lineage>
        <taxon>Eukaryota</taxon>
        <taxon>Metazoa</taxon>
        <taxon>Ecdysozoa</taxon>
        <taxon>Nematoda</taxon>
        <taxon>Chromadorea</taxon>
        <taxon>Rhabditida</taxon>
        <taxon>Tylenchina</taxon>
        <taxon>Tylenchomorpha</taxon>
        <taxon>Aphelenchoidea</taxon>
        <taxon>Aphelenchoididae</taxon>
        <taxon>Bursaphelenchus</taxon>
    </lineage>
</organism>
<evidence type="ECO:0000256" key="4">
    <source>
        <dbReference type="ARBA" id="ARBA00022737"/>
    </source>
</evidence>
<name>A0A7I8X6T1_BURXY</name>
<dbReference type="FunFam" id="2.60.40.10:FF:000032">
    <property type="entry name" value="palladin isoform X1"/>
    <property type="match status" value="3"/>
</dbReference>
<comment type="similarity">
    <text evidence="2">Belongs to the protein kinase superfamily. CAMK Ser/Thr protein kinase family.</text>
</comment>
<keyword evidence="5" id="KW-1015">Disulfide bond</keyword>
<dbReference type="GO" id="GO:0040017">
    <property type="term" value="P:positive regulation of locomotion"/>
    <property type="evidence" value="ECO:0007669"/>
    <property type="project" value="UniProtKB-ARBA"/>
</dbReference>
<comment type="caution">
    <text evidence="9">The sequence shown here is derived from an EMBL/GenBank/DDBJ whole genome shotgun (WGS) entry which is preliminary data.</text>
</comment>
<dbReference type="FunFam" id="2.60.40.10:FF:000080">
    <property type="entry name" value="Myosin light chain kinase, smooth muscle"/>
    <property type="match status" value="2"/>
</dbReference>
<dbReference type="PRINTS" id="PR01832">
    <property type="entry name" value="VEGFRECEPTOR"/>
</dbReference>
<feature type="domain" description="Ig-like" evidence="8">
    <location>
        <begin position="393"/>
        <end position="479"/>
    </location>
</feature>
<evidence type="ECO:0000313" key="10">
    <source>
        <dbReference type="Proteomes" id="UP000659654"/>
    </source>
</evidence>
<dbReference type="InterPro" id="IPR007110">
    <property type="entry name" value="Ig-like_dom"/>
</dbReference>
<dbReference type="SMR" id="A0A7I8X6T1"/>
<feature type="domain" description="Ig-like" evidence="8">
    <location>
        <begin position="701"/>
        <end position="791"/>
    </location>
</feature>
<protein>
    <submittedName>
        <fullName evidence="9">(pine wood nematode) hypothetical protein</fullName>
    </submittedName>
</protein>
<evidence type="ECO:0000259" key="8">
    <source>
        <dbReference type="PROSITE" id="PS50835"/>
    </source>
</evidence>
<feature type="compositionally biased region" description="Basic and acidic residues" evidence="7">
    <location>
        <begin position="149"/>
        <end position="188"/>
    </location>
</feature>
<dbReference type="Proteomes" id="UP000582659">
    <property type="component" value="Unassembled WGS sequence"/>
</dbReference>
<feature type="region of interest" description="Disordered" evidence="7">
    <location>
        <begin position="113"/>
        <end position="188"/>
    </location>
</feature>
<accession>A0A7I8X6T1</accession>
<evidence type="ECO:0000313" key="9">
    <source>
        <dbReference type="EMBL" id="CAD5231988.1"/>
    </source>
</evidence>
<feature type="domain" description="Ig-like" evidence="8">
    <location>
        <begin position="1348"/>
        <end position="1437"/>
    </location>
</feature>
<evidence type="ECO:0000256" key="6">
    <source>
        <dbReference type="ARBA" id="ARBA00023319"/>
    </source>
</evidence>
<evidence type="ECO:0000256" key="3">
    <source>
        <dbReference type="ARBA" id="ARBA00022490"/>
    </source>
</evidence>
<evidence type="ECO:0000256" key="1">
    <source>
        <dbReference type="ARBA" id="ARBA00004657"/>
    </source>
</evidence>
<dbReference type="CDD" id="cd00096">
    <property type="entry name" value="Ig"/>
    <property type="match status" value="3"/>
</dbReference>
<dbReference type="GO" id="GO:0019899">
    <property type="term" value="F:enzyme binding"/>
    <property type="evidence" value="ECO:0007669"/>
    <property type="project" value="UniProtKB-ARBA"/>
</dbReference>
<dbReference type="Gene3D" id="2.60.40.10">
    <property type="entry name" value="Immunoglobulins"/>
    <property type="match status" value="16"/>
</dbReference>
<dbReference type="FunFam" id="2.60.40.10:FF:000425">
    <property type="entry name" value="Myosin light chain kinase"/>
    <property type="match status" value="2"/>
</dbReference>
<feature type="domain" description="Ig-like" evidence="8">
    <location>
        <begin position="910"/>
        <end position="1001"/>
    </location>
</feature>
<feature type="domain" description="Ig-like" evidence="8">
    <location>
        <begin position="491"/>
        <end position="588"/>
    </location>
</feature>
<feature type="compositionally biased region" description="Basic and acidic residues" evidence="7">
    <location>
        <begin position="114"/>
        <end position="127"/>
    </location>
</feature>
<dbReference type="SMART" id="SM00409">
    <property type="entry name" value="IG"/>
    <property type="match status" value="16"/>
</dbReference>
<comment type="subcellular location">
    <subcellularLocation>
        <location evidence="1">Cytoplasm</location>
        <location evidence="1">Myofibril</location>
    </subcellularLocation>
</comment>
<dbReference type="InterPro" id="IPR003599">
    <property type="entry name" value="Ig_sub"/>
</dbReference>
<feature type="domain" description="Ig-like" evidence="8">
    <location>
        <begin position="288"/>
        <end position="378"/>
    </location>
</feature>
<dbReference type="InterPro" id="IPR036179">
    <property type="entry name" value="Ig-like_dom_sf"/>
</dbReference>
<dbReference type="SUPFAM" id="SSF48726">
    <property type="entry name" value="Immunoglobulin"/>
    <property type="match status" value="16"/>
</dbReference>
<dbReference type="Pfam" id="PF07679">
    <property type="entry name" value="I-set"/>
    <property type="match status" value="16"/>
</dbReference>
<dbReference type="EMBL" id="CAJFCV020000005">
    <property type="protein sequence ID" value="CAG9123690.1"/>
    <property type="molecule type" value="Genomic_DNA"/>
</dbReference>
<feature type="domain" description="Ig-like" evidence="8">
    <location>
        <begin position="1459"/>
        <end position="1552"/>
    </location>
</feature>
<dbReference type="PANTHER" id="PTHR13817:SF164">
    <property type="entry name" value="ZORMIN, ISOFORM J"/>
    <property type="match status" value="1"/>
</dbReference>
<dbReference type="FunFam" id="2.60.40.10:FF:000031">
    <property type="entry name" value="Myosin-binding protein C, slow type"/>
    <property type="match status" value="1"/>
</dbReference>
<keyword evidence="6" id="KW-0393">Immunoglobulin domain</keyword>
<keyword evidence="10" id="KW-1185">Reference proteome</keyword>
<dbReference type="InterPro" id="IPR003598">
    <property type="entry name" value="Ig_sub2"/>
</dbReference>
<dbReference type="FunFam" id="2.60.40.10:FF:000107">
    <property type="entry name" value="Myosin, light chain kinase a"/>
    <property type="match status" value="3"/>
</dbReference>
<gene>
    <name evidence="9" type="ORF">BXYJ_LOCUS12079</name>
</gene>
<dbReference type="PROSITE" id="PS50835">
    <property type="entry name" value="IG_LIKE"/>
    <property type="match status" value="14"/>
</dbReference>
<reference evidence="9" key="1">
    <citation type="submission" date="2020-09" db="EMBL/GenBank/DDBJ databases">
        <authorList>
            <person name="Kikuchi T."/>
        </authorList>
    </citation>
    <scope>NUCLEOTIDE SEQUENCE</scope>
    <source>
        <strain evidence="9">Ka4C1</strain>
    </source>
</reference>